<accession>A0A7W5VLX9</accession>
<dbReference type="AlphaFoldDB" id="A0A7W5VLX9"/>
<proteinExistence type="predicted"/>
<gene>
    <name evidence="1" type="ORF">FHR33_010042</name>
</gene>
<evidence type="ECO:0000313" key="1">
    <source>
        <dbReference type="EMBL" id="MBB3734089.1"/>
    </source>
</evidence>
<reference evidence="1 2" key="1">
    <citation type="submission" date="2020-08" db="EMBL/GenBank/DDBJ databases">
        <title>Sequencing the genomes of 1000 actinobacteria strains.</title>
        <authorList>
            <person name="Klenk H.-P."/>
        </authorList>
    </citation>
    <scope>NUCLEOTIDE SEQUENCE [LARGE SCALE GENOMIC DNA]</scope>
    <source>
        <strain evidence="1 2">DSM 44320</strain>
    </source>
</reference>
<organism evidence="1 2">
    <name type="scientific">Nonomuraea dietziae</name>
    <dbReference type="NCBI Taxonomy" id="65515"/>
    <lineage>
        <taxon>Bacteria</taxon>
        <taxon>Bacillati</taxon>
        <taxon>Actinomycetota</taxon>
        <taxon>Actinomycetes</taxon>
        <taxon>Streptosporangiales</taxon>
        <taxon>Streptosporangiaceae</taxon>
        <taxon>Nonomuraea</taxon>
    </lineage>
</organism>
<name>A0A7W5VLX9_9ACTN</name>
<keyword evidence="2" id="KW-1185">Reference proteome</keyword>
<protein>
    <submittedName>
        <fullName evidence="1">Uncharacterized protein</fullName>
    </submittedName>
</protein>
<comment type="caution">
    <text evidence="1">The sequence shown here is derived from an EMBL/GenBank/DDBJ whole genome shotgun (WGS) entry which is preliminary data.</text>
</comment>
<dbReference type="GeneID" id="95395973"/>
<evidence type="ECO:0000313" key="2">
    <source>
        <dbReference type="Proteomes" id="UP000579945"/>
    </source>
</evidence>
<dbReference type="EMBL" id="JACIBV010000003">
    <property type="protein sequence ID" value="MBB3734089.1"/>
    <property type="molecule type" value="Genomic_DNA"/>
</dbReference>
<dbReference type="RefSeq" id="WP_183663135.1">
    <property type="nucleotide sequence ID" value="NZ_JACIBV010000003.1"/>
</dbReference>
<dbReference type="Proteomes" id="UP000579945">
    <property type="component" value="Unassembled WGS sequence"/>
</dbReference>
<sequence length="243" mass="26500">MGMHTITCDAGIVAVDLFSAKSRPDLFDGEHLGQDGPTHALVLEAVRNDDELVVLGDHRTIAALVRRLVVRVRTALAGSGAPVLPDVPLRLGVIAAELQRAGLGLDDTAAVMLADQVDEALHRAGLHVTEREHEQSAATSLVLGPTADARHQLQPGAVIRRYTEPCRGGLWADMPCCDRWAKLVVGRDEYGDLEEIDQLVTCQPCSWAYKVVLEREYDGGYRAIFTVLDGPLAASRMRPPRRR</sequence>